<evidence type="ECO:0000313" key="2">
    <source>
        <dbReference type="Proteomes" id="UP001060085"/>
    </source>
</evidence>
<dbReference type="EMBL" id="CM044704">
    <property type="protein sequence ID" value="KAI5665546.1"/>
    <property type="molecule type" value="Genomic_DNA"/>
</dbReference>
<proteinExistence type="predicted"/>
<organism evidence="1 2">
    <name type="scientific">Catharanthus roseus</name>
    <name type="common">Madagascar periwinkle</name>
    <name type="synonym">Vinca rosea</name>
    <dbReference type="NCBI Taxonomy" id="4058"/>
    <lineage>
        <taxon>Eukaryota</taxon>
        <taxon>Viridiplantae</taxon>
        <taxon>Streptophyta</taxon>
        <taxon>Embryophyta</taxon>
        <taxon>Tracheophyta</taxon>
        <taxon>Spermatophyta</taxon>
        <taxon>Magnoliopsida</taxon>
        <taxon>eudicotyledons</taxon>
        <taxon>Gunneridae</taxon>
        <taxon>Pentapetalae</taxon>
        <taxon>asterids</taxon>
        <taxon>lamiids</taxon>
        <taxon>Gentianales</taxon>
        <taxon>Apocynaceae</taxon>
        <taxon>Rauvolfioideae</taxon>
        <taxon>Vinceae</taxon>
        <taxon>Catharanthinae</taxon>
        <taxon>Catharanthus</taxon>
    </lineage>
</organism>
<name>A0ACC0AXR4_CATRO</name>
<protein>
    <submittedName>
        <fullName evidence="1">Uncharacterized protein</fullName>
    </submittedName>
</protein>
<comment type="caution">
    <text evidence="1">The sequence shown here is derived from an EMBL/GenBank/DDBJ whole genome shotgun (WGS) entry which is preliminary data.</text>
</comment>
<dbReference type="Proteomes" id="UP001060085">
    <property type="component" value="Linkage Group LG04"/>
</dbReference>
<sequence length="199" mass="21301">MKSGILAISTEVISMAVIISILLLFLGIGVLVLIHICVVGRALRRELANNNNNNIVERSSIGSTSMSRDDLEKLPCFDFEAKEKGSSPVDCAVCLENFKGGEKCRLLPLCRHSFHAECVDLWLMKTPLCPICRASADLVSVGMMSGEESSRYNESVTIELSDLQAAGNDAAAAAAVIELRENQEGAEGDHMTGAATDDG</sequence>
<gene>
    <name evidence="1" type="ORF">M9H77_15399</name>
</gene>
<accession>A0ACC0AXR4</accession>
<evidence type="ECO:0000313" key="1">
    <source>
        <dbReference type="EMBL" id="KAI5665546.1"/>
    </source>
</evidence>
<keyword evidence="2" id="KW-1185">Reference proteome</keyword>
<reference evidence="2" key="1">
    <citation type="journal article" date="2023" name="Nat. Plants">
        <title>Single-cell RNA sequencing provides a high-resolution roadmap for understanding the multicellular compartmentation of specialized metabolism.</title>
        <authorList>
            <person name="Sun S."/>
            <person name="Shen X."/>
            <person name="Li Y."/>
            <person name="Li Y."/>
            <person name="Wang S."/>
            <person name="Li R."/>
            <person name="Zhang H."/>
            <person name="Shen G."/>
            <person name="Guo B."/>
            <person name="Wei J."/>
            <person name="Xu J."/>
            <person name="St-Pierre B."/>
            <person name="Chen S."/>
            <person name="Sun C."/>
        </authorList>
    </citation>
    <scope>NUCLEOTIDE SEQUENCE [LARGE SCALE GENOMIC DNA]</scope>
</reference>